<dbReference type="SUPFAM" id="SSF51338">
    <property type="entry name" value="Composite domain of metallo-dependent hydrolases"/>
    <property type="match status" value="1"/>
</dbReference>
<dbReference type="AlphaFoldDB" id="A0A382ESY3"/>
<evidence type="ECO:0000313" key="2">
    <source>
        <dbReference type="EMBL" id="SVB53479.1"/>
    </source>
</evidence>
<dbReference type="SUPFAM" id="SSF51556">
    <property type="entry name" value="Metallo-dependent hydrolases"/>
    <property type="match status" value="1"/>
</dbReference>
<feature type="non-terminal residue" evidence="2">
    <location>
        <position position="1"/>
    </location>
</feature>
<gene>
    <name evidence="2" type="ORF">METZ01_LOCUS206333</name>
</gene>
<dbReference type="InterPro" id="IPR013108">
    <property type="entry name" value="Amidohydro_3"/>
</dbReference>
<dbReference type="EMBL" id="UINC01046013">
    <property type="protein sequence ID" value="SVB53479.1"/>
    <property type="molecule type" value="Genomic_DNA"/>
</dbReference>
<protein>
    <recommendedName>
        <fullName evidence="1">Amidohydrolase 3 domain-containing protein</fullName>
    </recommendedName>
</protein>
<feature type="domain" description="Amidohydrolase 3" evidence="1">
    <location>
        <begin position="213"/>
        <end position="325"/>
    </location>
</feature>
<dbReference type="InterPro" id="IPR032466">
    <property type="entry name" value="Metal_Hydrolase"/>
</dbReference>
<dbReference type="Gene3D" id="2.30.40.10">
    <property type="entry name" value="Urease, subunit C, domain 1"/>
    <property type="match status" value="1"/>
</dbReference>
<evidence type="ECO:0000259" key="1">
    <source>
        <dbReference type="Pfam" id="PF07969"/>
    </source>
</evidence>
<dbReference type="Pfam" id="PF07969">
    <property type="entry name" value="Amidohydro_3"/>
    <property type="match status" value="1"/>
</dbReference>
<dbReference type="InterPro" id="IPR011059">
    <property type="entry name" value="Metal-dep_hydrolase_composite"/>
</dbReference>
<reference evidence="2" key="1">
    <citation type="submission" date="2018-05" db="EMBL/GenBank/DDBJ databases">
        <authorList>
            <person name="Lanie J.A."/>
            <person name="Ng W.-L."/>
            <person name="Kazmierczak K.M."/>
            <person name="Andrzejewski T.M."/>
            <person name="Davidsen T.M."/>
            <person name="Wayne K.J."/>
            <person name="Tettelin H."/>
            <person name="Glass J.I."/>
            <person name="Rusch D."/>
            <person name="Podicherti R."/>
            <person name="Tsui H.-C.T."/>
            <person name="Winkler M.E."/>
        </authorList>
    </citation>
    <scope>NUCLEOTIDE SEQUENCE</scope>
</reference>
<dbReference type="Gene3D" id="3.30.1490.130">
    <property type="entry name" value="D-aminoacylase. Domain 3"/>
    <property type="match status" value="1"/>
</dbReference>
<accession>A0A382ESY3</accession>
<name>A0A382ESY3_9ZZZZ</name>
<sequence>GSSYYPGPWTSTEELIEICKLVKDLNGVYMSEPRRANPERAFKGGGIAEALEITEKSGVKLHIAHYRTDPTNAGDIKSHMSLIDNSKTNGSDVSLDIYPYPSGSTIPVSYIPSWAQDGGPNKLLERLKNPSEKKKIADELEQSINYSRQVEEMIFSYSPNHPELEGETLPDLARSKNISIGEALCDLLVSEDLELGYVMPPPVNLSLWRKVSKDCMELLARDDYMVCSDITPAGSMPHPRTYGAFPRILGRLHRTYNTMSLEALVHRMTQRPASRFGLTHRGKIHKGYFADITIFDANNIIDTSTYDDPKQYPSGIPYVIVNGKISIDNEVYTGTKSGKAIP</sequence>
<dbReference type="InterPro" id="IPR023100">
    <property type="entry name" value="D-aminoacylase_insert_dom_sf"/>
</dbReference>
<dbReference type="GO" id="GO:0016811">
    <property type="term" value="F:hydrolase activity, acting on carbon-nitrogen (but not peptide) bonds, in linear amides"/>
    <property type="evidence" value="ECO:0007669"/>
    <property type="project" value="InterPro"/>
</dbReference>
<dbReference type="Gene3D" id="3.20.20.140">
    <property type="entry name" value="Metal-dependent hydrolases"/>
    <property type="match status" value="1"/>
</dbReference>
<proteinExistence type="predicted"/>
<organism evidence="2">
    <name type="scientific">marine metagenome</name>
    <dbReference type="NCBI Taxonomy" id="408172"/>
    <lineage>
        <taxon>unclassified sequences</taxon>
        <taxon>metagenomes</taxon>
        <taxon>ecological metagenomes</taxon>
    </lineage>
</organism>